<dbReference type="PANTHER" id="PTHR10182">
    <property type="entry name" value="CALCIUM-BINDING PROTEIN 39-RELATED"/>
    <property type="match status" value="1"/>
</dbReference>
<dbReference type="EMBL" id="JAEUBG010004810">
    <property type="protein sequence ID" value="KAH3680021.1"/>
    <property type="molecule type" value="Genomic_DNA"/>
</dbReference>
<evidence type="ECO:0000256" key="1">
    <source>
        <dbReference type="ARBA" id="ARBA00011012"/>
    </source>
</evidence>
<evidence type="ECO:0008006" key="5">
    <source>
        <dbReference type="Google" id="ProtNLM"/>
    </source>
</evidence>
<dbReference type="Pfam" id="PF08569">
    <property type="entry name" value="Mo25"/>
    <property type="match status" value="1"/>
</dbReference>
<dbReference type="GO" id="GO:0043539">
    <property type="term" value="F:protein serine/threonine kinase activator activity"/>
    <property type="evidence" value="ECO:0007669"/>
    <property type="project" value="TreeGrafter"/>
</dbReference>
<feature type="compositionally biased region" description="Low complexity" evidence="2">
    <location>
        <begin position="359"/>
        <end position="373"/>
    </location>
</feature>
<feature type="region of interest" description="Disordered" evidence="2">
    <location>
        <begin position="338"/>
        <end position="373"/>
    </location>
</feature>
<dbReference type="InterPro" id="IPR013878">
    <property type="entry name" value="Mo25"/>
</dbReference>
<reference evidence="3" key="2">
    <citation type="submission" date="2021-01" db="EMBL/GenBank/DDBJ databases">
        <authorList>
            <person name="Schikora-Tamarit M.A."/>
        </authorList>
    </citation>
    <scope>NUCLEOTIDE SEQUENCE</scope>
    <source>
        <strain evidence="3">CBS2887</strain>
    </source>
</reference>
<accession>A0A9P8PX88</accession>
<name>A0A9P8PX88_WICPI</name>
<evidence type="ECO:0000256" key="2">
    <source>
        <dbReference type="SAM" id="MobiDB-lite"/>
    </source>
</evidence>
<sequence>MASFFFKRNPKTPSELVRTLNEQVTKFDTSSDRKKLQDETARYLNSIKVILNGDEDNDPQPDNIAQLAQEVYQTDLLFNLIVNLSNLEFDSRKDVSSLFSTLLRRQIGNRSPTVDYLVANPKVLRLLMRGPEIPNIALITGAILRDCIRVESLAAILLDDPTFWKYFDFSKKGTFENITDAFQTLSDLMLTHKQLTARWLRKNSVNFVRHINSLISSNSYVTKRQSIKFLSQILLDRLFREFMLLYVDSPENLKLVMILLSDKSKNLQVDSFNVFKIFIANPGKSKPVLDILAKNKDKLLQFLENFNPADRKDDKVFREEMEFVIQRVNELPRIKVNNGNVSPNNNPNHYGLQGQSYLNNNSATTNSSNNDMT</sequence>
<dbReference type="InterPro" id="IPR016024">
    <property type="entry name" value="ARM-type_fold"/>
</dbReference>
<dbReference type="GO" id="GO:0035556">
    <property type="term" value="P:intracellular signal transduction"/>
    <property type="evidence" value="ECO:0007669"/>
    <property type="project" value="TreeGrafter"/>
</dbReference>
<keyword evidence="4" id="KW-1185">Reference proteome</keyword>
<organism evidence="3 4">
    <name type="scientific">Wickerhamomyces pijperi</name>
    <name type="common">Yeast</name>
    <name type="synonym">Pichia pijperi</name>
    <dbReference type="NCBI Taxonomy" id="599730"/>
    <lineage>
        <taxon>Eukaryota</taxon>
        <taxon>Fungi</taxon>
        <taxon>Dikarya</taxon>
        <taxon>Ascomycota</taxon>
        <taxon>Saccharomycotina</taxon>
        <taxon>Saccharomycetes</taxon>
        <taxon>Phaffomycetales</taxon>
        <taxon>Wickerhamomycetaceae</taxon>
        <taxon>Wickerhamomyces</taxon>
    </lineage>
</organism>
<gene>
    <name evidence="3" type="ORF">WICPIJ_008434</name>
</gene>
<dbReference type="Proteomes" id="UP000774326">
    <property type="component" value="Unassembled WGS sequence"/>
</dbReference>
<dbReference type="SUPFAM" id="SSF48371">
    <property type="entry name" value="ARM repeat"/>
    <property type="match status" value="1"/>
</dbReference>
<evidence type="ECO:0000313" key="3">
    <source>
        <dbReference type="EMBL" id="KAH3680021.1"/>
    </source>
</evidence>
<reference evidence="3" key="1">
    <citation type="journal article" date="2021" name="Open Biol.">
        <title>Shared evolutionary footprints suggest mitochondrial oxidative damage underlies multiple complex I losses in fungi.</title>
        <authorList>
            <person name="Schikora-Tamarit M.A."/>
            <person name="Marcet-Houben M."/>
            <person name="Nosek J."/>
            <person name="Gabaldon T."/>
        </authorList>
    </citation>
    <scope>NUCLEOTIDE SEQUENCE</scope>
    <source>
        <strain evidence="3">CBS2887</strain>
    </source>
</reference>
<comment type="similarity">
    <text evidence="1">Belongs to the Mo25 family.</text>
</comment>
<dbReference type="PANTHER" id="PTHR10182:SF3">
    <property type="entry name" value="PROTEIN MO25"/>
    <property type="match status" value="1"/>
</dbReference>
<dbReference type="InterPro" id="IPR011989">
    <property type="entry name" value="ARM-like"/>
</dbReference>
<dbReference type="Gene3D" id="1.25.10.10">
    <property type="entry name" value="Leucine-rich Repeat Variant"/>
    <property type="match status" value="1"/>
</dbReference>
<comment type="caution">
    <text evidence="3">The sequence shown here is derived from an EMBL/GenBank/DDBJ whole genome shotgun (WGS) entry which is preliminary data.</text>
</comment>
<dbReference type="AlphaFoldDB" id="A0A9P8PX88"/>
<protein>
    <recommendedName>
        <fullName evidence="5">Mo25-like protein</fullName>
    </recommendedName>
</protein>
<dbReference type="OrthoDB" id="609103at2759"/>
<evidence type="ECO:0000313" key="4">
    <source>
        <dbReference type="Proteomes" id="UP000774326"/>
    </source>
</evidence>
<feature type="compositionally biased region" description="Low complexity" evidence="2">
    <location>
        <begin position="338"/>
        <end position="348"/>
    </location>
</feature>
<proteinExistence type="inferred from homology"/>